<protein>
    <submittedName>
        <fullName evidence="1">Plasmid stabilization protein</fullName>
    </submittedName>
</protein>
<name>A0AAI9PE20_PECCC</name>
<accession>A0AAI9PE20</accession>
<reference evidence="1" key="1">
    <citation type="submission" date="2023-02" db="EMBL/GenBank/DDBJ databases">
        <title>Pectobacterium carotovorum subsp. carotovorum NBRC 12380.</title>
        <authorList>
            <person name="Ichikawa N."/>
            <person name="Sato H."/>
            <person name="Tonouchi N."/>
        </authorList>
    </citation>
    <scope>NUCLEOTIDE SEQUENCE</scope>
    <source>
        <strain evidence="1">NBRC 12380</strain>
    </source>
</reference>
<organism evidence="1 2">
    <name type="scientific">Pectobacterium carotovorum subsp. carotovorum</name>
    <name type="common">Erwinia carotovora subsp. carotovora</name>
    <dbReference type="NCBI Taxonomy" id="555"/>
    <lineage>
        <taxon>Bacteria</taxon>
        <taxon>Pseudomonadati</taxon>
        <taxon>Pseudomonadota</taxon>
        <taxon>Gammaproteobacteria</taxon>
        <taxon>Enterobacterales</taxon>
        <taxon>Pectobacteriaceae</taxon>
        <taxon>Pectobacterium</taxon>
    </lineage>
</organism>
<dbReference type="Proteomes" id="UP001165145">
    <property type="component" value="Unassembled WGS sequence"/>
</dbReference>
<dbReference type="EMBL" id="BSRL01000003">
    <property type="protein sequence ID" value="GLV69441.1"/>
    <property type="molecule type" value="Genomic_DNA"/>
</dbReference>
<gene>
    <name evidence="1" type="ORF">Pcaca03_18850</name>
</gene>
<sequence>MNEIMAFNILTNTAASITELKRDPMGTVRAAEGETIAILNRNEPAFYCVPPAVFAYLMELAEDAELGRTVDDRMSELADAEEISPDDL</sequence>
<evidence type="ECO:0000313" key="2">
    <source>
        <dbReference type="Proteomes" id="UP001165145"/>
    </source>
</evidence>
<proteinExistence type="predicted"/>
<evidence type="ECO:0000313" key="1">
    <source>
        <dbReference type="EMBL" id="GLV69441.1"/>
    </source>
</evidence>
<dbReference type="AlphaFoldDB" id="A0AAI9PE20"/>
<comment type="caution">
    <text evidence="1">The sequence shown here is derived from an EMBL/GenBank/DDBJ whole genome shotgun (WGS) entry which is preliminary data.</text>
</comment>